<reference evidence="14 15" key="1">
    <citation type="journal article" date="2019" name="Int. J. Syst. Evol. Microbiol.">
        <title>The Global Catalogue of Microorganisms (GCM) 10K type strain sequencing project: providing services to taxonomists for standard genome sequencing and annotation.</title>
        <authorList>
            <consortium name="The Broad Institute Genomics Platform"/>
            <consortium name="The Broad Institute Genome Sequencing Center for Infectious Disease"/>
            <person name="Wu L."/>
            <person name="Ma J."/>
        </authorList>
    </citation>
    <scope>NUCLEOTIDE SEQUENCE [LARGE SCALE GENOMIC DNA]</scope>
    <source>
        <strain evidence="14 15">JCM 16114</strain>
    </source>
</reference>
<dbReference type="PANTHER" id="PTHR14207">
    <property type="entry name" value="STEROL ISOMERASE"/>
    <property type="match status" value="1"/>
</dbReference>
<feature type="transmembrane region" description="Helical" evidence="12">
    <location>
        <begin position="132"/>
        <end position="154"/>
    </location>
</feature>
<evidence type="ECO:0000256" key="7">
    <source>
        <dbReference type="ARBA" id="ARBA00023098"/>
    </source>
</evidence>
<evidence type="ECO:0000256" key="6">
    <source>
        <dbReference type="ARBA" id="ARBA00023011"/>
    </source>
</evidence>
<dbReference type="Proteomes" id="UP001499843">
    <property type="component" value="Unassembled WGS sequence"/>
</dbReference>
<keyword evidence="2" id="KW-0444">Lipid biosynthesis</keyword>
<feature type="domain" description="EXPERA" evidence="13">
    <location>
        <begin position="10"/>
        <end position="154"/>
    </location>
</feature>
<proteinExistence type="predicted"/>
<feature type="transmembrane region" description="Helical" evidence="12">
    <location>
        <begin position="99"/>
        <end position="120"/>
    </location>
</feature>
<name>A0ABN3CRK3_9ACTN</name>
<gene>
    <name evidence="14" type="ORF">GCM10009850_075490</name>
</gene>
<evidence type="ECO:0000256" key="11">
    <source>
        <dbReference type="ARBA" id="ARBA00023235"/>
    </source>
</evidence>
<sequence length="181" mass="20864">MGELRRLSWRDRVSIAILSFFMLMAWTIELYFILHHHDIRQRSDVFALAYRLYGRGDAAYYGSGFTALPLALETFDVFVTQVFNALLVWAIVRRRFYRYPLQLGLSAYSAALVLLYFWTAHVSGYAGMADKGFWNFVILVVPNLPWLLGDLFLLHQAVIPVLRRFAGPVQPLMEDTRLPAA</sequence>
<keyword evidence="8 12" id="KW-0472">Membrane</keyword>
<keyword evidence="10" id="KW-0753">Steroid metabolism</keyword>
<evidence type="ECO:0000259" key="13">
    <source>
        <dbReference type="PROSITE" id="PS51751"/>
    </source>
</evidence>
<evidence type="ECO:0000256" key="10">
    <source>
        <dbReference type="ARBA" id="ARBA00023221"/>
    </source>
</evidence>
<keyword evidence="9" id="KW-1207">Sterol metabolism</keyword>
<dbReference type="InterPro" id="IPR033118">
    <property type="entry name" value="EXPERA"/>
</dbReference>
<keyword evidence="15" id="KW-1185">Reference proteome</keyword>
<comment type="subcellular location">
    <subcellularLocation>
        <location evidence="1">Membrane</location>
        <topology evidence="1">Multi-pass membrane protein</topology>
    </subcellularLocation>
</comment>
<keyword evidence="6" id="KW-0756">Sterol biosynthesis</keyword>
<evidence type="ECO:0000256" key="1">
    <source>
        <dbReference type="ARBA" id="ARBA00004141"/>
    </source>
</evidence>
<evidence type="ECO:0000256" key="2">
    <source>
        <dbReference type="ARBA" id="ARBA00022516"/>
    </source>
</evidence>
<evidence type="ECO:0000256" key="5">
    <source>
        <dbReference type="ARBA" id="ARBA00022989"/>
    </source>
</evidence>
<dbReference type="Pfam" id="PF05241">
    <property type="entry name" value="EBP"/>
    <property type="match status" value="1"/>
</dbReference>
<evidence type="ECO:0000256" key="4">
    <source>
        <dbReference type="ARBA" id="ARBA00022955"/>
    </source>
</evidence>
<comment type="caution">
    <text evidence="14">The sequence shown here is derived from an EMBL/GenBank/DDBJ whole genome shotgun (WGS) entry which is preliminary data.</text>
</comment>
<evidence type="ECO:0000313" key="14">
    <source>
        <dbReference type="EMBL" id="GAA2212087.1"/>
    </source>
</evidence>
<keyword evidence="5 12" id="KW-1133">Transmembrane helix</keyword>
<evidence type="ECO:0000256" key="12">
    <source>
        <dbReference type="SAM" id="Phobius"/>
    </source>
</evidence>
<evidence type="ECO:0000256" key="3">
    <source>
        <dbReference type="ARBA" id="ARBA00022692"/>
    </source>
</evidence>
<keyword evidence="3 12" id="KW-0812">Transmembrane</keyword>
<feature type="transmembrane region" description="Helical" evidence="12">
    <location>
        <begin position="70"/>
        <end position="92"/>
    </location>
</feature>
<dbReference type="RefSeq" id="WP_344485907.1">
    <property type="nucleotide sequence ID" value="NZ_BAAAQX010000024.1"/>
</dbReference>
<keyword evidence="7" id="KW-0443">Lipid metabolism</keyword>
<protein>
    <recommendedName>
        <fullName evidence="13">EXPERA domain-containing protein</fullName>
    </recommendedName>
</protein>
<keyword evidence="4" id="KW-0752">Steroid biosynthesis</keyword>
<dbReference type="PANTHER" id="PTHR14207:SF0">
    <property type="entry name" value="3-BETA-HYDROXYSTEROID-DELTA(8),DELTA(7)-ISOMERASE"/>
    <property type="match status" value="1"/>
</dbReference>
<evidence type="ECO:0000313" key="15">
    <source>
        <dbReference type="Proteomes" id="UP001499843"/>
    </source>
</evidence>
<dbReference type="EMBL" id="BAAAQX010000024">
    <property type="protein sequence ID" value="GAA2212087.1"/>
    <property type="molecule type" value="Genomic_DNA"/>
</dbReference>
<keyword evidence="11" id="KW-0413">Isomerase</keyword>
<organism evidence="14 15">
    <name type="scientific">Nonomuraea monospora</name>
    <dbReference type="NCBI Taxonomy" id="568818"/>
    <lineage>
        <taxon>Bacteria</taxon>
        <taxon>Bacillati</taxon>
        <taxon>Actinomycetota</taxon>
        <taxon>Actinomycetes</taxon>
        <taxon>Streptosporangiales</taxon>
        <taxon>Streptosporangiaceae</taxon>
        <taxon>Nonomuraea</taxon>
    </lineage>
</organism>
<feature type="transmembrane region" description="Helical" evidence="12">
    <location>
        <begin position="12"/>
        <end position="34"/>
    </location>
</feature>
<evidence type="ECO:0000256" key="8">
    <source>
        <dbReference type="ARBA" id="ARBA00023136"/>
    </source>
</evidence>
<dbReference type="InterPro" id="IPR007905">
    <property type="entry name" value="EBP"/>
</dbReference>
<accession>A0ABN3CRK3</accession>
<evidence type="ECO:0000256" key="9">
    <source>
        <dbReference type="ARBA" id="ARBA00023166"/>
    </source>
</evidence>
<dbReference type="PROSITE" id="PS51751">
    <property type="entry name" value="EXPERA"/>
    <property type="match status" value="1"/>
</dbReference>